<dbReference type="AlphaFoldDB" id="A0A834TZU0"/>
<comment type="caution">
    <text evidence="2">The sequence shown here is derived from an EMBL/GenBank/DDBJ whole genome shotgun (WGS) entry which is preliminary data.</text>
</comment>
<gene>
    <name evidence="2" type="ORF">G2W53_014066</name>
</gene>
<keyword evidence="3" id="KW-1185">Reference proteome</keyword>
<organism evidence="2 3">
    <name type="scientific">Senna tora</name>
    <dbReference type="NCBI Taxonomy" id="362788"/>
    <lineage>
        <taxon>Eukaryota</taxon>
        <taxon>Viridiplantae</taxon>
        <taxon>Streptophyta</taxon>
        <taxon>Embryophyta</taxon>
        <taxon>Tracheophyta</taxon>
        <taxon>Spermatophyta</taxon>
        <taxon>Magnoliopsida</taxon>
        <taxon>eudicotyledons</taxon>
        <taxon>Gunneridae</taxon>
        <taxon>Pentapetalae</taxon>
        <taxon>rosids</taxon>
        <taxon>fabids</taxon>
        <taxon>Fabales</taxon>
        <taxon>Fabaceae</taxon>
        <taxon>Caesalpinioideae</taxon>
        <taxon>Cassia clade</taxon>
        <taxon>Senna</taxon>
    </lineage>
</organism>
<dbReference type="EMBL" id="JAAIUW010000005">
    <property type="protein sequence ID" value="KAF7831733.1"/>
    <property type="molecule type" value="Genomic_DNA"/>
</dbReference>
<feature type="coiled-coil region" evidence="1">
    <location>
        <begin position="114"/>
        <end position="141"/>
    </location>
</feature>
<evidence type="ECO:0000256" key="1">
    <source>
        <dbReference type="SAM" id="Coils"/>
    </source>
</evidence>
<dbReference type="Proteomes" id="UP000634136">
    <property type="component" value="Unassembled WGS sequence"/>
</dbReference>
<name>A0A834TZU0_9FABA</name>
<sequence>MQLQQMMKASENAEEDIDSKYQSKKCYTVFGNYSFSNISLNAIMQLVADSLWFQKEVSLDGRHNLLTSEKPYTFVNLSPNVLITMFKSSAYSNVLAATFAKKRRSQQETMNTLINDLYDQYYKLNAQLKEEKKRRKGIEAKDHEFTALLDDLKIKLASVESLRCGFI</sequence>
<keyword evidence="1" id="KW-0175">Coiled coil</keyword>
<reference evidence="2" key="1">
    <citation type="submission" date="2020-09" db="EMBL/GenBank/DDBJ databases">
        <title>Genome-Enabled Discovery of Anthraquinone Biosynthesis in Senna tora.</title>
        <authorList>
            <person name="Kang S.-H."/>
            <person name="Pandey R.P."/>
            <person name="Lee C.-M."/>
            <person name="Sim J.-S."/>
            <person name="Jeong J.-T."/>
            <person name="Choi B.-S."/>
            <person name="Jung M."/>
            <person name="Ginzburg D."/>
            <person name="Zhao K."/>
            <person name="Won S.Y."/>
            <person name="Oh T.-J."/>
            <person name="Yu Y."/>
            <person name="Kim N.-H."/>
            <person name="Lee O.R."/>
            <person name="Lee T.-H."/>
            <person name="Bashyal P."/>
            <person name="Kim T.-S."/>
            <person name="Lee W.-H."/>
            <person name="Kawkins C."/>
            <person name="Kim C.-K."/>
            <person name="Kim J.S."/>
            <person name="Ahn B.O."/>
            <person name="Rhee S.Y."/>
            <person name="Sohng J.K."/>
        </authorList>
    </citation>
    <scope>NUCLEOTIDE SEQUENCE</scope>
    <source>
        <tissue evidence="2">Leaf</tissue>
    </source>
</reference>
<evidence type="ECO:0000313" key="2">
    <source>
        <dbReference type="EMBL" id="KAF7831733.1"/>
    </source>
</evidence>
<accession>A0A834TZU0</accession>
<protein>
    <submittedName>
        <fullName evidence="2">Uncharacterized protein</fullName>
    </submittedName>
</protein>
<proteinExistence type="predicted"/>
<evidence type="ECO:0000313" key="3">
    <source>
        <dbReference type="Proteomes" id="UP000634136"/>
    </source>
</evidence>